<evidence type="ECO:0000256" key="6">
    <source>
        <dbReference type="ARBA" id="ARBA00022692"/>
    </source>
</evidence>
<dbReference type="EC" id="2.4.1.-" evidence="13"/>
<keyword evidence="15" id="KW-1185">Reference proteome</keyword>
<evidence type="ECO:0000256" key="7">
    <source>
        <dbReference type="ARBA" id="ARBA00022968"/>
    </source>
</evidence>
<dbReference type="GeneTree" id="ENSGT00940000163442"/>
<keyword evidence="8" id="KW-1133">Transmembrane helix</keyword>
<evidence type="ECO:0000256" key="8">
    <source>
        <dbReference type="ARBA" id="ARBA00022989"/>
    </source>
</evidence>
<evidence type="ECO:0000313" key="14">
    <source>
        <dbReference type="Ensembl" id="ENSPSIP00000008687.1"/>
    </source>
</evidence>
<keyword evidence="10" id="KW-0443">Lipid metabolism</keyword>
<evidence type="ECO:0000256" key="1">
    <source>
        <dbReference type="ARBA" id="ARBA00004323"/>
    </source>
</evidence>
<keyword evidence="9 13" id="KW-0333">Golgi apparatus</keyword>
<dbReference type="Ensembl" id="ENSPSIT00000008733.1">
    <property type="protein sequence ID" value="ENSPSIP00000008687.1"/>
    <property type="gene ID" value="ENSPSIG00000007939.1"/>
</dbReference>
<name>K7FKX7_PELSI</name>
<evidence type="ECO:0000256" key="5">
    <source>
        <dbReference type="ARBA" id="ARBA00022679"/>
    </source>
</evidence>
<dbReference type="GO" id="GO:0000139">
    <property type="term" value="C:Golgi membrane"/>
    <property type="evidence" value="ECO:0007669"/>
    <property type="project" value="UniProtKB-SubCell"/>
</dbReference>
<keyword evidence="11" id="KW-0472">Membrane</keyword>
<dbReference type="Gene3D" id="3.90.550.50">
    <property type="match status" value="1"/>
</dbReference>
<proteinExistence type="inferred from homology"/>
<evidence type="ECO:0000256" key="3">
    <source>
        <dbReference type="ARBA" id="ARBA00008661"/>
    </source>
</evidence>
<dbReference type="eggNOG" id="KOG2287">
    <property type="taxonomic scope" value="Eukaryota"/>
</dbReference>
<comment type="pathway">
    <text evidence="2">Protein modification; protein glycosylation.</text>
</comment>
<dbReference type="GO" id="GO:0016262">
    <property type="term" value="F:protein N-acetylglucosaminyltransferase activity"/>
    <property type="evidence" value="ECO:0007669"/>
    <property type="project" value="TreeGrafter"/>
</dbReference>
<dbReference type="GO" id="GO:0030311">
    <property type="term" value="P:poly-N-acetyllactosamine biosynthetic process"/>
    <property type="evidence" value="ECO:0007669"/>
    <property type="project" value="TreeGrafter"/>
</dbReference>
<sequence>MRIKLGQTSRASPNPGSVELSDGTYTFHLNYAAFQAEFPHLQSYRCRELIQGDGICSGSLGQRLLLLAIKSHPAATARRATARRTWAQPRLLRDYRVQHVFLIGVSPNPRHMALLGQESEEFGDVVLWDFTESHHNLSLKERCFLHWVGEHCGQADFIFKGDDDEFVNPPALVTYLHQTSNASSLIHGYMRYHSAVMRSTKYAISSVLFPQDIYPHFPSGGGFLMPRASIAALTMASERIPVFPLDDVYFGFLVLAAGLQFRHDEQFKVYGVRDELCLYREALVVHGVSLDRVEEVWRGLYVEHRCNVTGPVPS</sequence>
<evidence type="ECO:0000256" key="11">
    <source>
        <dbReference type="ARBA" id="ARBA00023136"/>
    </source>
</evidence>
<dbReference type="STRING" id="13735.ENSPSIP00000008687"/>
<dbReference type="GO" id="GO:0006629">
    <property type="term" value="P:lipid metabolic process"/>
    <property type="evidence" value="ECO:0007669"/>
    <property type="project" value="UniProtKB-KW"/>
</dbReference>
<reference evidence="15" key="2">
    <citation type="journal article" date="2013" name="Nat. Genet.">
        <title>The draft genomes of soft-shell turtle and green sea turtle yield insights into the development and evolution of the turtle-specific body plan.</title>
        <authorList>
            <person name="Wang Z."/>
            <person name="Pascual-Anaya J."/>
            <person name="Zadissa A."/>
            <person name="Li W."/>
            <person name="Niimura Y."/>
            <person name="Huang Z."/>
            <person name="Li C."/>
            <person name="White S."/>
            <person name="Xiong Z."/>
            <person name="Fang D."/>
            <person name="Wang B."/>
            <person name="Ming Y."/>
            <person name="Chen Y."/>
            <person name="Zheng Y."/>
            <person name="Kuraku S."/>
            <person name="Pignatelli M."/>
            <person name="Herrero J."/>
            <person name="Beal K."/>
            <person name="Nozawa M."/>
            <person name="Li Q."/>
            <person name="Wang J."/>
            <person name="Zhang H."/>
            <person name="Yu L."/>
            <person name="Shigenobu S."/>
            <person name="Wang J."/>
            <person name="Liu J."/>
            <person name="Flicek P."/>
            <person name="Searle S."/>
            <person name="Wang J."/>
            <person name="Kuratani S."/>
            <person name="Yin Y."/>
            <person name="Aken B."/>
            <person name="Zhang G."/>
            <person name="Irie N."/>
        </authorList>
    </citation>
    <scope>NUCLEOTIDE SEQUENCE [LARGE SCALE GENOMIC DNA]</scope>
    <source>
        <strain evidence="15">Daiwa-1</strain>
    </source>
</reference>
<protein>
    <recommendedName>
        <fullName evidence="13">Hexosyltransferase</fullName>
        <ecNumber evidence="13">2.4.1.-</ecNumber>
    </recommendedName>
</protein>
<evidence type="ECO:0000256" key="13">
    <source>
        <dbReference type="RuleBase" id="RU363063"/>
    </source>
</evidence>
<dbReference type="InterPro" id="IPR002659">
    <property type="entry name" value="Glyco_trans_31"/>
</dbReference>
<organism evidence="14 15">
    <name type="scientific">Pelodiscus sinensis</name>
    <name type="common">Chinese softshell turtle</name>
    <name type="synonym">Trionyx sinensis</name>
    <dbReference type="NCBI Taxonomy" id="13735"/>
    <lineage>
        <taxon>Eukaryota</taxon>
        <taxon>Metazoa</taxon>
        <taxon>Chordata</taxon>
        <taxon>Craniata</taxon>
        <taxon>Vertebrata</taxon>
        <taxon>Euteleostomi</taxon>
        <taxon>Archelosauria</taxon>
        <taxon>Testudinata</taxon>
        <taxon>Testudines</taxon>
        <taxon>Cryptodira</taxon>
        <taxon>Trionychia</taxon>
        <taxon>Trionychidae</taxon>
        <taxon>Pelodiscus</taxon>
    </lineage>
</organism>
<evidence type="ECO:0000256" key="2">
    <source>
        <dbReference type="ARBA" id="ARBA00004922"/>
    </source>
</evidence>
<dbReference type="PANTHER" id="PTHR11214:SF387">
    <property type="entry name" value="HEXOSYLTRANSFERASE"/>
    <property type="match status" value="1"/>
</dbReference>
<evidence type="ECO:0000256" key="4">
    <source>
        <dbReference type="ARBA" id="ARBA00022676"/>
    </source>
</evidence>
<evidence type="ECO:0000313" key="15">
    <source>
        <dbReference type="Proteomes" id="UP000007267"/>
    </source>
</evidence>
<keyword evidence="6" id="KW-0812">Transmembrane</keyword>
<reference evidence="15" key="1">
    <citation type="submission" date="2011-10" db="EMBL/GenBank/DDBJ databases">
        <authorList>
            <consortium name="Soft-shell Turtle Genome Consortium"/>
        </authorList>
    </citation>
    <scope>NUCLEOTIDE SEQUENCE [LARGE SCALE GENOMIC DNA]</scope>
    <source>
        <strain evidence="15">Daiwa-1</strain>
    </source>
</reference>
<comment type="similarity">
    <text evidence="3 13">Belongs to the glycosyltransferase 31 family.</text>
</comment>
<keyword evidence="5" id="KW-0808">Transferase</keyword>
<evidence type="ECO:0000256" key="10">
    <source>
        <dbReference type="ARBA" id="ARBA00023098"/>
    </source>
</evidence>
<reference evidence="14" key="3">
    <citation type="submission" date="2025-08" db="UniProtKB">
        <authorList>
            <consortium name="Ensembl"/>
        </authorList>
    </citation>
    <scope>IDENTIFICATION</scope>
</reference>
<keyword evidence="4 13" id="KW-0328">Glycosyltransferase</keyword>
<dbReference type="Pfam" id="PF01762">
    <property type="entry name" value="Galactosyl_T"/>
    <property type="match status" value="1"/>
</dbReference>
<dbReference type="OMA" id="YRHEPRF"/>
<accession>K7FKX7</accession>
<keyword evidence="7" id="KW-0735">Signal-anchor</keyword>
<reference evidence="14" key="4">
    <citation type="submission" date="2025-09" db="UniProtKB">
        <authorList>
            <consortium name="Ensembl"/>
        </authorList>
    </citation>
    <scope>IDENTIFICATION</scope>
</reference>
<evidence type="ECO:0000256" key="12">
    <source>
        <dbReference type="ARBA" id="ARBA00023180"/>
    </source>
</evidence>
<dbReference type="HOGENOM" id="CLU_036849_5_2_1"/>
<dbReference type="PANTHER" id="PTHR11214">
    <property type="entry name" value="BETA-1,3-N-ACETYLGLUCOSAMINYLTRANSFERASE"/>
    <property type="match status" value="1"/>
</dbReference>
<dbReference type="AlphaFoldDB" id="K7FKX7"/>
<comment type="subcellular location">
    <subcellularLocation>
        <location evidence="1 13">Golgi apparatus membrane</location>
        <topology evidence="1 13">Single-pass type II membrane protein</topology>
    </subcellularLocation>
</comment>
<dbReference type="GO" id="GO:0006493">
    <property type="term" value="P:protein O-linked glycosylation"/>
    <property type="evidence" value="ECO:0007669"/>
    <property type="project" value="TreeGrafter"/>
</dbReference>
<dbReference type="EMBL" id="AGCU01012999">
    <property type="status" value="NOT_ANNOTATED_CDS"/>
    <property type="molecule type" value="Genomic_DNA"/>
</dbReference>
<evidence type="ECO:0000256" key="9">
    <source>
        <dbReference type="ARBA" id="ARBA00023034"/>
    </source>
</evidence>
<dbReference type="FunFam" id="3.90.550.50:FF:000001">
    <property type="entry name" value="Hexosyltransferase"/>
    <property type="match status" value="1"/>
</dbReference>
<dbReference type="Proteomes" id="UP000007267">
    <property type="component" value="Unassembled WGS sequence"/>
</dbReference>
<keyword evidence="12" id="KW-0325">Glycoprotein</keyword>